<protein>
    <submittedName>
        <fullName evidence="1">Uncharacterized protein</fullName>
    </submittedName>
</protein>
<proteinExistence type="predicted"/>
<dbReference type="Proteomes" id="UP000034201">
    <property type="component" value="Unassembled WGS sequence"/>
</dbReference>
<accession>A0A0G1WR46</accession>
<dbReference type="EMBL" id="LCQQ01000009">
    <property type="protein sequence ID" value="KKW21328.1"/>
    <property type="molecule type" value="Genomic_DNA"/>
</dbReference>
<evidence type="ECO:0000313" key="1">
    <source>
        <dbReference type="EMBL" id="KKW21328.1"/>
    </source>
</evidence>
<name>A0A0G1WR46_9BACT</name>
<organism evidence="1 2">
    <name type="scientific">Candidatus Adlerbacteria bacterium GW2011_GWC1_50_9</name>
    <dbReference type="NCBI Taxonomy" id="1618608"/>
    <lineage>
        <taxon>Bacteria</taxon>
        <taxon>Candidatus Adleribacteriota</taxon>
    </lineage>
</organism>
<sequence>MTKTAQREFPLSRLRVNTCCVSRYRTRRARQTRRENFSFITRIGLVGVNSFLTNSRDGFCSIYIFVAAPPKANVFAFGPSVTSSGESLISLSISGHWESNPALHPPQGCVLPLHYGPILIMDVKVDSREKIGNLFAPSDVCCRYTTARLIHFNIACASFFSFF</sequence>
<evidence type="ECO:0000313" key="2">
    <source>
        <dbReference type="Proteomes" id="UP000034201"/>
    </source>
</evidence>
<dbReference type="AlphaFoldDB" id="A0A0G1WR46"/>
<gene>
    <name evidence="1" type="ORF">UY61_C0009G0023</name>
</gene>
<comment type="caution">
    <text evidence="1">The sequence shown here is derived from an EMBL/GenBank/DDBJ whole genome shotgun (WGS) entry which is preliminary data.</text>
</comment>
<reference evidence="1 2" key="1">
    <citation type="journal article" date="2015" name="Nature">
        <title>rRNA introns, odd ribosomes, and small enigmatic genomes across a large radiation of phyla.</title>
        <authorList>
            <person name="Brown C.T."/>
            <person name="Hug L.A."/>
            <person name="Thomas B.C."/>
            <person name="Sharon I."/>
            <person name="Castelle C.J."/>
            <person name="Singh A."/>
            <person name="Wilkins M.J."/>
            <person name="Williams K.H."/>
            <person name="Banfield J.F."/>
        </authorList>
    </citation>
    <scope>NUCLEOTIDE SEQUENCE [LARGE SCALE GENOMIC DNA]</scope>
</reference>